<accession>A0A8H6ZEL9</accession>
<dbReference type="AlphaFoldDB" id="A0A8H6ZEL9"/>
<dbReference type="OrthoDB" id="3065426at2759"/>
<comment type="caution">
    <text evidence="2">The sequence shown here is derived from an EMBL/GenBank/DDBJ whole genome shotgun (WGS) entry which is preliminary data.</text>
</comment>
<gene>
    <name evidence="2" type="ORF">MSAN_00305200</name>
</gene>
<feature type="compositionally biased region" description="Basic residues" evidence="1">
    <location>
        <begin position="1"/>
        <end position="13"/>
    </location>
</feature>
<keyword evidence="3" id="KW-1185">Reference proteome</keyword>
<evidence type="ECO:0000313" key="2">
    <source>
        <dbReference type="EMBL" id="KAF7374225.1"/>
    </source>
</evidence>
<sequence>MFRGPRRGTKGKTVKIFGGTGGSGGGGGMNGGDGGAGEGPRVKMYVGQAILVLSVQPLLKNDSLSARTVTNINKNYSTAPPVHADFPKIPMGDIDLQREIRLDKPSGIVSSRRLYSAKVEHGQSNVTRTVAVYQGDSAEQEWRRDIAKYVAVRCAPIYDMI</sequence>
<reference evidence="2" key="1">
    <citation type="submission" date="2020-05" db="EMBL/GenBank/DDBJ databases">
        <title>Mycena genomes resolve the evolution of fungal bioluminescence.</title>
        <authorList>
            <person name="Tsai I.J."/>
        </authorList>
    </citation>
    <scope>NUCLEOTIDE SEQUENCE</scope>
    <source>
        <strain evidence="2">160909Yilan</strain>
    </source>
</reference>
<evidence type="ECO:0000313" key="3">
    <source>
        <dbReference type="Proteomes" id="UP000623467"/>
    </source>
</evidence>
<protein>
    <submittedName>
        <fullName evidence="2">Uncharacterized protein</fullName>
    </submittedName>
</protein>
<feature type="region of interest" description="Disordered" evidence="1">
    <location>
        <begin position="1"/>
        <end position="36"/>
    </location>
</feature>
<proteinExistence type="predicted"/>
<evidence type="ECO:0000256" key="1">
    <source>
        <dbReference type="SAM" id="MobiDB-lite"/>
    </source>
</evidence>
<feature type="compositionally biased region" description="Gly residues" evidence="1">
    <location>
        <begin position="18"/>
        <end position="36"/>
    </location>
</feature>
<dbReference type="EMBL" id="JACAZH010000002">
    <property type="protein sequence ID" value="KAF7374225.1"/>
    <property type="molecule type" value="Genomic_DNA"/>
</dbReference>
<organism evidence="2 3">
    <name type="scientific">Mycena sanguinolenta</name>
    <dbReference type="NCBI Taxonomy" id="230812"/>
    <lineage>
        <taxon>Eukaryota</taxon>
        <taxon>Fungi</taxon>
        <taxon>Dikarya</taxon>
        <taxon>Basidiomycota</taxon>
        <taxon>Agaricomycotina</taxon>
        <taxon>Agaricomycetes</taxon>
        <taxon>Agaricomycetidae</taxon>
        <taxon>Agaricales</taxon>
        <taxon>Marasmiineae</taxon>
        <taxon>Mycenaceae</taxon>
        <taxon>Mycena</taxon>
    </lineage>
</organism>
<dbReference type="Proteomes" id="UP000623467">
    <property type="component" value="Unassembled WGS sequence"/>
</dbReference>
<name>A0A8H6ZEL9_9AGAR</name>